<evidence type="ECO:0000313" key="8">
    <source>
        <dbReference type="Proteomes" id="UP000077875"/>
    </source>
</evidence>
<dbReference type="KEGG" id="haa:A5892_15640"/>
<dbReference type="InterPro" id="IPR001207">
    <property type="entry name" value="Transposase_mutator"/>
</dbReference>
<dbReference type="EMBL" id="CP015243">
    <property type="protein sequence ID" value="ANF58721.1"/>
    <property type="molecule type" value="Genomic_DNA"/>
</dbReference>
<dbReference type="GO" id="GO:0006313">
    <property type="term" value="P:DNA transposition"/>
    <property type="evidence" value="ECO:0007669"/>
    <property type="project" value="InterPro"/>
</dbReference>
<dbReference type="GO" id="GO:0004803">
    <property type="term" value="F:transposase activity"/>
    <property type="evidence" value="ECO:0007669"/>
    <property type="project" value="InterPro"/>
</dbReference>
<evidence type="ECO:0000256" key="2">
    <source>
        <dbReference type="ARBA" id="ARBA00010961"/>
    </source>
</evidence>
<evidence type="ECO:0000256" key="5">
    <source>
        <dbReference type="ARBA" id="ARBA00023172"/>
    </source>
</evidence>
<evidence type="ECO:0000256" key="1">
    <source>
        <dbReference type="ARBA" id="ARBA00002190"/>
    </source>
</evidence>
<keyword evidence="3" id="KW-0815">Transposition</keyword>
<dbReference type="Pfam" id="PF00872">
    <property type="entry name" value="Transposase_mut"/>
    <property type="match status" value="1"/>
</dbReference>
<dbReference type="Proteomes" id="UP000077875">
    <property type="component" value="Chromosome"/>
</dbReference>
<dbReference type="GO" id="GO:0003677">
    <property type="term" value="F:DNA binding"/>
    <property type="evidence" value="ECO:0007669"/>
    <property type="project" value="UniProtKB-KW"/>
</dbReference>
<keyword evidence="5" id="KW-0233">DNA recombination</keyword>
<keyword evidence="4" id="KW-0238">DNA-binding</keyword>
<evidence type="ECO:0000256" key="6">
    <source>
        <dbReference type="SAM" id="MobiDB-lite"/>
    </source>
</evidence>
<name>A0A172YHJ6_9GAMM</name>
<evidence type="ECO:0008006" key="9">
    <source>
        <dbReference type="Google" id="ProtNLM"/>
    </source>
</evidence>
<feature type="region of interest" description="Disordered" evidence="6">
    <location>
        <begin position="72"/>
        <end position="94"/>
    </location>
</feature>
<dbReference type="AlphaFoldDB" id="A0A172YHJ6"/>
<protein>
    <recommendedName>
        <fullName evidence="9">Mutator family transposase</fullName>
    </recommendedName>
</protein>
<comment type="similarity">
    <text evidence="2">Belongs to the transposase mutator family.</text>
</comment>
<feature type="compositionally biased region" description="Basic and acidic residues" evidence="6">
    <location>
        <begin position="85"/>
        <end position="94"/>
    </location>
</feature>
<proteinExistence type="inferred from homology"/>
<evidence type="ECO:0000256" key="4">
    <source>
        <dbReference type="ARBA" id="ARBA00023125"/>
    </source>
</evidence>
<gene>
    <name evidence="7" type="ORF">A5892_15640</name>
</gene>
<sequence length="94" mass="10738">MFWTDLLRSLMRSGLRGVKLLISDVYEGSPGQRNRGASLMARVAEQLHERFPEIAQLMAVCEDEVLAHMGFPKAHRQQIHSTNPLERRPTSPRN</sequence>
<reference evidence="7 8" key="1">
    <citation type="submission" date="2016-04" db="EMBL/GenBank/DDBJ databases">
        <title>Complete Genome Sequence of Halotalea alkalilenta IHB B 13600.</title>
        <authorList>
            <person name="Swarnkar M.K."/>
            <person name="Sharma A."/>
            <person name="Kaushal K."/>
            <person name="Soni R."/>
            <person name="Rana S."/>
            <person name="Singh A.K."/>
            <person name="Gulati A."/>
        </authorList>
    </citation>
    <scope>NUCLEOTIDE SEQUENCE [LARGE SCALE GENOMIC DNA]</scope>
    <source>
        <strain evidence="7 8">IHB B 13600</strain>
    </source>
</reference>
<keyword evidence="8" id="KW-1185">Reference proteome</keyword>
<evidence type="ECO:0000256" key="3">
    <source>
        <dbReference type="ARBA" id="ARBA00022578"/>
    </source>
</evidence>
<comment type="function">
    <text evidence="1">Required for the transposition of the insertion element.</text>
</comment>
<evidence type="ECO:0000313" key="7">
    <source>
        <dbReference type="EMBL" id="ANF58721.1"/>
    </source>
</evidence>
<dbReference type="STRING" id="376489.A5892_15640"/>
<accession>A0A172YHJ6</accession>
<organism evidence="7 8">
    <name type="scientific">Halotalea alkalilenta</name>
    <dbReference type="NCBI Taxonomy" id="376489"/>
    <lineage>
        <taxon>Bacteria</taxon>
        <taxon>Pseudomonadati</taxon>
        <taxon>Pseudomonadota</taxon>
        <taxon>Gammaproteobacteria</taxon>
        <taxon>Oceanospirillales</taxon>
        <taxon>Halomonadaceae</taxon>
        <taxon>Halotalea</taxon>
    </lineage>
</organism>